<gene>
    <name evidence="6" type="ORF">BIW11_11695</name>
</gene>
<comment type="subcellular location">
    <subcellularLocation>
        <location evidence="1">Membrane</location>
        <topology evidence="1">Multi-pass membrane protein</topology>
    </subcellularLocation>
</comment>
<evidence type="ECO:0000256" key="1">
    <source>
        <dbReference type="ARBA" id="ARBA00004141"/>
    </source>
</evidence>
<dbReference type="InterPro" id="IPR005828">
    <property type="entry name" value="MFS_sugar_transport-like"/>
</dbReference>
<comment type="caution">
    <text evidence="6">The sequence shown here is derived from an EMBL/GenBank/DDBJ whole genome shotgun (WGS) entry which is preliminary data.</text>
</comment>
<dbReference type="InterPro" id="IPR036259">
    <property type="entry name" value="MFS_trans_sf"/>
</dbReference>
<organism evidence="6 7">
    <name type="scientific">Tropilaelaps mercedesae</name>
    <dbReference type="NCBI Taxonomy" id="418985"/>
    <lineage>
        <taxon>Eukaryota</taxon>
        <taxon>Metazoa</taxon>
        <taxon>Ecdysozoa</taxon>
        <taxon>Arthropoda</taxon>
        <taxon>Chelicerata</taxon>
        <taxon>Arachnida</taxon>
        <taxon>Acari</taxon>
        <taxon>Parasitiformes</taxon>
        <taxon>Mesostigmata</taxon>
        <taxon>Gamasina</taxon>
        <taxon>Dermanyssoidea</taxon>
        <taxon>Laelapidae</taxon>
        <taxon>Tropilaelaps</taxon>
    </lineage>
</organism>
<feature type="transmembrane region" description="Helical" evidence="5">
    <location>
        <begin position="410"/>
        <end position="429"/>
    </location>
</feature>
<dbReference type="InParanoid" id="A0A1V9X9V6"/>
<dbReference type="Pfam" id="PF00083">
    <property type="entry name" value="Sugar_tr"/>
    <property type="match status" value="1"/>
</dbReference>
<evidence type="ECO:0000313" key="7">
    <source>
        <dbReference type="Proteomes" id="UP000192247"/>
    </source>
</evidence>
<evidence type="ECO:0000313" key="6">
    <source>
        <dbReference type="EMBL" id="OQR70324.1"/>
    </source>
</evidence>
<evidence type="ECO:0000256" key="5">
    <source>
        <dbReference type="SAM" id="Phobius"/>
    </source>
</evidence>
<dbReference type="GO" id="GO:0016020">
    <property type="term" value="C:membrane"/>
    <property type="evidence" value="ECO:0007669"/>
    <property type="project" value="UniProtKB-SubCell"/>
</dbReference>
<dbReference type="Proteomes" id="UP000192247">
    <property type="component" value="Unassembled WGS sequence"/>
</dbReference>
<dbReference type="STRING" id="418985.A0A1V9X9V6"/>
<dbReference type="AlphaFoldDB" id="A0A1V9X9V6"/>
<sequence length="438" mass="48851">MDTATEKSHLKKETTKSDKTVDALFDVISTWHLPLIIFSVVRGFPSAMMLMVAVFTAPEKQNFYCATPPEWIANEGQCTMHQNAANITDEFNITTTISSVIEEPRGVASCSAWIFDHAVYRGTTLVEEWDLVCSRRWMVSTSQSLYIFGLLFSTAIFSHVADWYGRRKACVISLVCSQIIGLLLTWAPSMAFYNAFRFLAAVSSSGYYDAATTLLVECVSARRRYAVTLFAGLGWTSGMVLLPVVSYILPNWRTQHFAIAMLFAFLLALTFFMEESPRWLLEAGRFSDARKVLTKVVRARQKDASVSADLENDFTVEDIDNLIGNIKARGAAIPHKGKGTIADLFGKRFRHSTIVFSYSKMVAYLLWYHVTVSSVAVGLNPYLSFGLTSLCELPNRALDAIIIRTVPRRIAVAISFVVTAGSITVYYGFPESEVPRIS</sequence>
<dbReference type="EMBL" id="MNPL01017912">
    <property type="protein sequence ID" value="OQR70324.1"/>
    <property type="molecule type" value="Genomic_DNA"/>
</dbReference>
<dbReference type="PANTHER" id="PTHR24064">
    <property type="entry name" value="SOLUTE CARRIER FAMILY 22 MEMBER"/>
    <property type="match status" value="1"/>
</dbReference>
<proteinExistence type="predicted"/>
<evidence type="ECO:0000256" key="3">
    <source>
        <dbReference type="ARBA" id="ARBA00022989"/>
    </source>
</evidence>
<evidence type="ECO:0000256" key="2">
    <source>
        <dbReference type="ARBA" id="ARBA00022692"/>
    </source>
</evidence>
<feature type="transmembrane region" description="Helical" evidence="5">
    <location>
        <begin position="145"/>
        <end position="164"/>
    </location>
</feature>
<keyword evidence="3 5" id="KW-1133">Transmembrane helix</keyword>
<accession>A0A1V9X9V6</accession>
<feature type="transmembrane region" description="Helical" evidence="5">
    <location>
        <begin position="228"/>
        <end position="249"/>
    </location>
</feature>
<protein>
    <submittedName>
        <fullName evidence="6">Solute carrier family 22 member 6-B-like</fullName>
    </submittedName>
</protein>
<keyword evidence="2 5" id="KW-0812">Transmembrane</keyword>
<feature type="transmembrane region" description="Helical" evidence="5">
    <location>
        <begin position="255"/>
        <end position="273"/>
    </location>
</feature>
<evidence type="ECO:0000256" key="4">
    <source>
        <dbReference type="ARBA" id="ARBA00023136"/>
    </source>
</evidence>
<feature type="transmembrane region" description="Helical" evidence="5">
    <location>
        <begin position="171"/>
        <end position="189"/>
    </location>
</feature>
<dbReference type="GO" id="GO:0022857">
    <property type="term" value="F:transmembrane transporter activity"/>
    <property type="evidence" value="ECO:0007669"/>
    <property type="project" value="InterPro"/>
</dbReference>
<name>A0A1V9X9V6_9ACAR</name>
<reference evidence="6 7" key="1">
    <citation type="journal article" date="2017" name="Gigascience">
        <title>Draft genome of the honey bee ectoparasitic mite, Tropilaelaps mercedesae, is shaped by the parasitic life history.</title>
        <authorList>
            <person name="Dong X."/>
            <person name="Armstrong S.D."/>
            <person name="Xia D."/>
            <person name="Makepeace B.L."/>
            <person name="Darby A.C."/>
            <person name="Kadowaki T."/>
        </authorList>
    </citation>
    <scope>NUCLEOTIDE SEQUENCE [LARGE SCALE GENOMIC DNA]</scope>
    <source>
        <strain evidence="6">Wuxi-XJTLU</strain>
    </source>
</reference>
<dbReference type="SUPFAM" id="SSF103473">
    <property type="entry name" value="MFS general substrate transporter"/>
    <property type="match status" value="1"/>
</dbReference>
<keyword evidence="4 5" id="KW-0472">Membrane</keyword>
<dbReference type="Gene3D" id="1.20.1250.20">
    <property type="entry name" value="MFS general substrate transporter like domains"/>
    <property type="match status" value="1"/>
</dbReference>
<keyword evidence="7" id="KW-1185">Reference proteome</keyword>
<dbReference type="OrthoDB" id="6510579at2759"/>